<evidence type="ECO:0000313" key="2">
    <source>
        <dbReference type="Proteomes" id="UP001320972"/>
    </source>
</evidence>
<dbReference type="InterPro" id="IPR024747">
    <property type="entry name" value="Pyridox_Oxase-rel"/>
</dbReference>
<protein>
    <submittedName>
        <fullName evidence="1">Pyridoxamine 5'-phosphate oxidase family protein</fullName>
    </submittedName>
</protein>
<accession>A0ABT2QG73</accession>
<dbReference type="InterPro" id="IPR012349">
    <property type="entry name" value="Split_barrel_FMN-bd"/>
</dbReference>
<organism evidence="1 2">
    <name type="scientific">Natronoglomus mannanivorans</name>
    <dbReference type="NCBI Taxonomy" id="2979990"/>
    <lineage>
        <taxon>Archaea</taxon>
        <taxon>Methanobacteriati</taxon>
        <taxon>Methanobacteriota</taxon>
        <taxon>Stenosarchaea group</taxon>
        <taxon>Halobacteria</taxon>
        <taxon>Halobacteriales</taxon>
        <taxon>Natrialbaceae</taxon>
        <taxon>Natronoglomus</taxon>
    </lineage>
</organism>
<dbReference type="RefSeq" id="WP_338008210.1">
    <property type="nucleotide sequence ID" value="NZ_JAOPKB010000008.1"/>
</dbReference>
<keyword evidence="2" id="KW-1185">Reference proteome</keyword>
<reference evidence="1 2" key="1">
    <citation type="submission" date="2022-09" db="EMBL/GenBank/DDBJ databases">
        <title>Enrichment on poylsaccharides allowed isolation of novel metabolic and taxonomic groups of Haloarchaea.</title>
        <authorList>
            <person name="Sorokin D.Y."/>
            <person name="Elcheninov A.G."/>
            <person name="Khizhniak T.V."/>
            <person name="Kolganova T.V."/>
            <person name="Kublanov I.V."/>
        </authorList>
    </citation>
    <scope>NUCLEOTIDE SEQUENCE [LARGE SCALE GENOMIC DNA]</scope>
    <source>
        <strain evidence="1 2">AArc-m2/3/4</strain>
    </source>
</reference>
<proteinExistence type="predicted"/>
<dbReference type="Proteomes" id="UP001320972">
    <property type="component" value="Unassembled WGS sequence"/>
</dbReference>
<comment type="caution">
    <text evidence="1">The sequence shown here is derived from an EMBL/GenBank/DDBJ whole genome shotgun (WGS) entry which is preliminary data.</text>
</comment>
<dbReference type="SUPFAM" id="SSF50475">
    <property type="entry name" value="FMN-binding split barrel"/>
    <property type="match status" value="1"/>
</dbReference>
<dbReference type="Pfam" id="PF12900">
    <property type="entry name" value="Pyridox_ox_2"/>
    <property type="match status" value="1"/>
</dbReference>
<name>A0ABT2QG73_9EURY</name>
<evidence type="ECO:0000313" key="1">
    <source>
        <dbReference type="EMBL" id="MCU4973927.1"/>
    </source>
</evidence>
<sequence length="157" mass="17858">MSVDELQDYGLVEMNDDEIHTFLSTRKMGVLGLPEEGPPYLLPMSYGYDGDRRLYFTYLLGSRSRKATSSEAADTASFLVFQVDTMYTWESVRMTGTITAVPETEWDELEEIANGAWRPEIFESATLSGDVTVYEFRIDEWTGIKHQGLPPEFDTNT</sequence>
<dbReference type="EMBL" id="JAOPKB010000008">
    <property type="protein sequence ID" value="MCU4973927.1"/>
    <property type="molecule type" value="Genomic_DNA"/>
</dbReference>
<gene>
    <name evidence="1" type="ORF">OB955_14415</name>
</gene>
<dbReference type="Gene3D" id="2.30.110.10">
    <property type="entry name" value="Electron Transport, Fmn-binding Protein, Chain A"/>
    <property type="match status" value="1"/>
</dbReference>